<sequence length="197" mass="21676">MEKEYVILLAAEASRIENQDSIDVVIVRMIADMKEAQAGIKEDHFSTFNPVDKVGYSHCCQNIAPNLVSVQPPSTIVHPSKTRQDLSELMYAPMLENGSELHASLDACSTSVHEFQIPPKSFLGLHSYCPIHFDSFHAVLVDISLHIPLLRAGIHAPSSKVPNNFHVVEDIAGENLDGSIQVFKASFVACDRLLEGL</sequence>
<proteinExistence type="predicted"/>
<dbReference type="Gene3D" id="3.40.1110.10">
    <property type="entry name" value="Calcium-transporting ATPase, cytoplasmic domain N"/>
    <property type="match status" value="1"/>
</dbReference>
<evidence type="ECO:0000313" key="1">
    <source>
        <dbReference type="EMBL" id="CAN73093.1"/>
    </source>
</evidence>
<protein>
    <submittedName>
        <fullName evidence="1">Uncharacterized protein</fullName>
    </submittedName>
</protein>
<accession>A5C658</accession>
<gene>
    <name evidence="1" type="ORF">VITISV_041305</name>
</gene>
<name>A5C658_VITVI</name>
<dbReference type="InterPro" id="IPR023299">
    <property type="entry name" value="ATPase_P-typ_cyto_dom_N"/>
</dbReference>
<reference evidence="1" key="1">
    <citation type="journal article" date="2007" name="PLoS ONE">
        <title>The first genome sequence of an elite grapevine cultivar (Pinot noir Vitis vinifera L.): coping with a highly heterozygous genome.</title>
        <authorList>
            <person name="Velasco R."/>
            <person name="Zharkikh A."/>
            <person name="Troggio M."/>
            <person name="Cartwright D.A."/>
            <person name="Cestaro A."/>
            <person name="Pruss D."/>
            <person name="Pindo M."/>
            <person name="FitzGerald L.M."/>
            <person name="Vezzulli S."/>
            <person name="Reid J."/>
            <person name="Malacarne G."/>
            <person name="Iliev D."/>
            <person name="Coppola G."/>
            <person name="Wardell B."/>
            <person name="Micheletti D."/>
            <person name="Macalma T."/>
            <person name="Facci M."/>
            <person name="Mitchell J.T."/>
            <person name="Perazzolli M."/>
            <person name="Eldredge G."/>
            <person name="Gatto P."/>
            <person name="Oyzerski R."/>
            <person name="Moretto M."/>
            <person name="Gutin N."/>
            <person name="Stefanini M."/>
            <person name="Chen Y."/>
            <person name="Segala C."/>
            <person name="Davenport C."/>
            <person name="Dematte L."/>
            <person name="Mraz A."/>
            <person name="Battilana J."/>
            <person name="Stormo K."/>
            <person name="Costa F."/>
            <person name="Tao Q."/>
            <person name="Si-Ammour A."/>
            <person name="Harkins T."/>
            <person name="Lackey A."/>
            <person name="Perbost C."/>
            <person name="Taillon B."/>
            <person name="Stella A."/>
            <person name="Solovyev V."/>
            <person name="Fawcett J.A."/>
            <person name="Sterck L."/>
            <person name="Vandepoele K."/>
            <person name="Grando S.M."/>
            <person name="Toppo S."/>
            <person name="Moser C."/>
            <person name="Lanchbury J."/>
            <person name="Bogden R."/>
            <person name="Skolnick M."/>
            <person name="Sgaramella V."/>
            <person name="Bhatnagar S.K."/>
            <person name="Fontana P."/>
            <person name="Gutin A."/>
            <person name="Van de Peer Y."/>
            <person name="Salamini F."/>
            <person name="Viola R."/>
        </authorList>
    </citation>
    <scope>NUCLEOTIDE SEQUENCE</scope>
</reference>
<dbReference type="AlphaFoldDB" id="A5C658"/>
<dbReference type="GO" id="GO:0000166">
    <property type="term" value="F:nucleotide binding"/>
    <property type="evidence" value="ECO:0007669"/>
    <property type="project" value="InterPro"/>
</dbReference>
<organism evidence="1">
    <name type="scientific">Vitis vinifera</name>
    <name type="common">Grape</name>
    <dbReference type="NCBI Taxonomy" id="29760"/>
    <lineage>
        <taxon>Eukaryota</taxon>
        <taxon>Viridiplantae</taxon>
        <taxon>Streptophyta</taxon>
        <taxon>Embryophyta</taxon>
        <taxon>Tracheophyta</taxon>
        <taxon>Spermatophyta</taxon>
        <taxon>Magnoliopsida</taxon>
        <taxon>eudicotyledons</taxon>
        <taxon>Gunneridae</taxon>
        <taxon>Pentapetalae</taxon>
        <taxon>rosids</taxon>
        <taxon>Vitales</taxon>
        <taxon>Vitaceae</taxon>
        <taxon>Viteae</taxon>
        <taxon>Vitis</taxon>
    </lineage>
</organism>
<dbReference type="InterPro" id="IPR022122">
    <property type="entry name" value="DUF3657"/>
</dbReference>
<dbReference type="ExpressionAtlas" id="A5C658">
    <property type="expression patterns" value="baseline and differential"/>
</dbReference>
<dbReference type="EMBL" id="AM483683">
    <property type="protein sequence ID" value="CAN73093.1"/>
    <property type="molecule type" value="Genomic_DNA"/>
</dbReference>
<dbReference type="Pfam" id="PF12394">
    <property type="entry name" value="DUF3657"/>
    <property type="match status" value="1"/>
</dbReference>
<dbReference type="FunFam" id="3.40.1110.10:FF:000204">
    <property type="match status" value="1"/>
</dbReference>